<protein>
    <submittedName>
        <fullName evidence="1">Glycosyltransferase family 4 protein</fullName>
    </submittedName>
</protein>
<organism evidence="1 2">
    <name type="scientific">Aliikangiella maris</name>
    <dbReference type="NCBI Taxonomy" id="3162458"/>
    <lineage>
        <taxon>Bacteria</taxon>
        <taxon>Pseudomonadati</taxon>
        <taxon>Pseudomonadota</taxon>
        <taxon>Gammaproteobacteria</taxon>
        <taxon>Oceanospirillales</taxon>
        <taxon>Pleioneaceae</taxon>
        <taxon>Aliikangiella</taxon>
    </lineage>
</organism>
<dbReference type="CDD" id="cd03801">
    <property type="entry name" value="GT4_PimA-like"/>
    <property type="match status" value="1"/>
</dbReference>
<proteinExistence type="predicted"/>
<dbReference type="Gene3D" id="3.40.50.2000">
    <property type="entry name" value="Glycogen Phosphorylase B"/>
    <property type="match status" value="1"/>
</dbReference>
<evidence type="ECO:0000313" key="2">
    <source>
        <dbReference type="Proteomes" id="UP001548189"/>
    </source>
</evidence>
<dbReference type="EMBL" id="JBEVCJ010000019">
    <property type="protein sequence ID" value="MET1256248.1"/>
    <property type="molecule type" value="Genomic_DNA"/>
</dbReference>
<dbReference type="SUPFAM" id="SSF53756">
    <property type="entry name" value="UDP-Glycosyltransferase/glycogen phosphorylase"/>
    <property type="match status" value="1"/>
</dbReference>
<name>A0ABV2BWF7_9GAMM</name>
<comment type="caution">
    <text evidence="1">The sequence shown here is derived from an EMBL/GenBank/DDBJ whole genome shotgun (WGS) entry which is preliminary data.</text>
</comment>
<dbReference type="Pfam" id="PF13692">
    <property type="entry name" value="Glyco_trans_1_4"/>
    <property type="match status" value="1"/>
</dbReference>
<evidence type="ECO:0000313" key="1">
    <source>
        <dbReference type="EMBL" id="MET1256248.1"/>
    </source>
</evidence>
<dbReference type="Proteomes" id="UP001548189">
    <property type="component" value="Unassembled WGS sequence"/>
</dbReference>
<sequence>MIQPPKQTVLVIGYVWPEPASSAAGAHMLSLLKLFRQQNWRVIFATPAQTTEFQVDLSSLQIETASIALNDSSFDEFVKALNPHIVLFDRFMMEEQFAWRVEQNCPEALRILDTEDLQCLRNARQTALKRQQTLTVEQTLTAKDLCSDLAKREIAAILRSDLSLIISDYEIDLLTNYYRVDNALLHHLPFMLDLSTLQSTINHWPSFQERQHFITIGNFRHAPNWDSVLYLNQIWPQIRQQLPQAELHIYGSYAPKKATALHNPKNGFLVKGRADDVQQVLTQARICLAPLRFGAGIKGKLIDAMQAGTPSITTSIGVEGMMQNEKNNDEQNKLGQNKPNQNKDAQNKNVQNKETQTNSATQWPGLVANSPQTIIQHAVSLYQNEALWSAKQQQIEPLLTQRYDAQKLGPQLIDKIRLQQQNLSEHRLQNFTGAMLRHHSLQSTRYLSRWIELKNKV</sequence>
<gene>
    <name evidence="1" type="ORF">ABVT43_13995</name>
</gene>
<accession>A0ABV2BWF7</accession>
<reference evidence="1 2" key="1">
    <citation type="submission" date="2024-06" db="EMBL/GenBank/DDBJ databases">
        <authorList>
            <person name="Li F."/>
        </authorList>
    </citation>
    <scope>NUCLEOTIDE SEQUENCE [LARGE SCALE GENOMIC DNA]</scope>
    <source>
        <strain evidence="1 2">GXAS 311</strain>
    </source>
</reference>
<keyword evidence="2" id="KW-1185">Reference proteome</keyword>